<gene>
    <name evidence="14" type="ORF">BXYJ_LOCUS13795</name>
</gene>
<evidence type="ECO:0000256" key="4">
    <source>
        <dbReference type="ARBA" id="ARBA00022857"/>
    </source>
</evidence>
<dbReference type="AlphaFoldDB" id="A0A7I8X4F3"/>
<accession>A0A7I8X4F3</accession>
<evidence type="ECO:0000256" key="10">
    <source>
        <dbReference type="ARBA" id="ARBA00068717"/>
    </source>
</evidence>
<feature type="domain" description="Ketoreductase" evidence="13">
    <location>
        <begin position="152"/>
        <end position="337"/>
    </location>
</feature>
<keyword evidence="8" id="KW-0472">Membrane</keyword>
<keyword evidence="3" id="KW-0812">Transmembrane</keyword>
<evidence type="ECO:0000313" key="15">
    <source>
        <dbReference type="Proteomes" id="UP000659654"/>
    </source>
</evidence>
<comment type="similarity">
    <text evidence="2 12">Belongs to the short-chain dehydrogenases/reductases (SDR) family.</text>
</comment>
<dbReference type="SMART" id="SM00822">
    <property type="entry name" value="PKS_KR"/>
    <property type="match status" value="1"/>
</dbReference>
<dbReference type="SUPFAM" id="SSF51735">
    <property type="entry name" value="NAD(P)-binding Rossmann-fold domains"/>
    <property type="match status" value="1"/>
</dbReference>
<dbReference type="InterPro" id="IPR057326">
    <property type="entry name" value="KR_dom"/>
</dbReference>
<comment type="subcellular location">
    <subcellularLocation>
        <location evidence="1">Membrane</location>
        <topology evidence="1">Multi-pass membrane protein</topology>
    </subcellularLocation>
</comment>
<proteinExistence type="inferred from homology"/>
<evidence type="ECO:0000259" key="13">
    <source>
        <dbReference type="SMART" id="SM00822"/>
    </source>
</evidence>
<keyword evidence="5" id="KW-1133">Transmembrane helix</keyword>
<comment type="caution">
    <text evidence="14">The sequence shown here is derived from an EMBL/GenBank/DDBJ whole genome shotgun (WGS) entry which is preliminary data.</text>
</comment>
<dbReference type="OrthoDB" id="10253736at2759"/>
<dbReference type="InterPro" id="IPR011009">
    <property type="entry name" value="Kinase-like_dom_sf"/>
</dbReference>
<dbReference type="Proteomes" id="UP000659654">
    <property type="component" value="Unassembled WGS sequence"/>
</dbReference>
<dbReference type="Gene3D" id="3.40.50.720">
    <property type="entry name" value="NAD(P)-binding Rossmann-like Domain"/>
    <property type="match status" value="1"/>
</dbReference>
<keyword evidence="6" id="KW-0560">Oxidoreductase</keyword>
<dbReference type="CDD" id="cd05339">
    <property type="entry name" value="17beta-HSDXI-like_SDR_c"/>
    <property type="match status" value="1"/>
</dbReference>
<keyword evidence="4" id="KW-0521">NADP</keyword>
<evidence type="ECO:0000256" key="9">
    <source>
        <dbReference type="ARBA" id="ARBA00059620"/>
    </source>
</evidence>
<name>A0A7I8X4F3_BURXY</name>
<dbReference type="FunFam" id="3.40.50.720:FF:000131">
    <property type="entry name" value="Short-chain dehydrogenase/reductase 3"/>
    <property type="match status" value="1"/>
</dbReference>
<protein>
    <recommendedName>
        <fullName evidence="10">Short-chain dehydrogenase/reductase 3</fullName>
    </recommendedName>
    <alternativeName>
        <fullName evidence="11">Retinal short-chain dehydrogenase/reductase 1</fullName>
    </alternativeName>
</protein>
<dbReference type="EMBL" id="CAJFDI010000006">
    <property type="protein sequence ID" value="CAD5233704.1"/>
    <property type="molecule type" value="Genomic_DNA"/>
</dbReference>
<sequence length="406" mass="45467">MSSTMLYLTYLVVDGRCALQSQIALTHDTLHANVNQCLAQTEDGAIITNYYPYGDVRHNMQKYQCLPRIRLIQFCTEIAARLACLEQRGIVHGHLRPKSCLLDENLGVKIASPRGPSHHAQSRYSAPEETVLSLYNDLVPYEWKKKKDLRGKKVLITGGGNGIGAAMAKRLAQEGCHIALWDINEKGLEKTKKEVEEYGVEAYIQTVDISKEENVNKAADELKQNFGDIDILYNNAGLVNNSYFLDTSTAAMERLVSVMLLSHFYTVKQFLPKMIERNEGHIVATCSAASYIGAAEIVDYSAVKFAVRGFMEALSNQMLMLGHDGIEFTSISPWYVKTALLEGQQHFNQAFPPVELDEVIERSIRAIKLSEREVLYPAKLNVWVAIKACFPSAVQRSILVGKLCWS</sequence>
<dbReference type="InterPro" id="IPR001245">
    <property type="entry name" value="Ser-Thr/Tyr_kinase_cat_dom"/>
</dbReference>
<dbReference type="PANTHER" id="PTHR24322">
    <property type="entry name" value="PKSB"/>
    <property type="match status" value="1"/>
</dbReference>
<dbReference type="InterPro" id="IPR036291">
    <property type="entry name" value="NAD(P)-bd_dom_sf"/>
</dbReference>
<evidence type="ECO:0000256" key="11">
    <source>
        <dbReference type="ARBA" id="ARBA00082544"/>
    </source>
</evidence>
<evidence type="ECO:0000256" key="1">
    <source>
        <dbReference type="ARBA" id="ARBA00004141"/>
    </source>
</evidence>
<evidence type="ECO:0000256" key="6">
    <source>
        <dbReference type="ARBA" id="ARBA00023002"/>
    </source>
</evidence>
<dbReference type="GO" id="GO:0004672">
    <property type="term" value="F:protein kinase activity"/>
    <property type="evidence" value="ECO:0007669"/>
    <property type="project" value="InterPro"/>
</dbReference>
<dbReference type="GO" id="GO:0005811">
    <property type="term" value="C:lipid droplet"/>
    <property type="evidence" value="ECO:0007669"/>
    <property type="project" value="TreeGrafter"/>
</dbReference>
<dbReference type="InterPro" id="IPR002347">
    <property type="entry name" value="SDR_fam"/>
</dbReference>
<organism evidence="14 15">
    <name type="scientific">Bursaphelenchus xylophilus</name>
    <name type="common">Pinewood nematode worm</name>
    <name type="synonym">Aphelenchoides xylophilus</name>
    <dbReference type="NCBI Taxonomy" id="6326"/>
    <lineage>
        <taxon>Eukaryota</taxon>
        <taxon>Metazoa</taxon>
        <taxon>Ecdysozoa</taxon>
        <taxon>Nematoda</taxon>
        <taxon>Chromadorea</taxon>
        <taxon>Rhabditida</taxon>
        <taxon>Tylenchina</taxon>
        <taxon>Tylenchomorpha</taxon>
        <taxon>Aphelenchoidea</taxon>
        <taxon>Aphelenchoididae</taxon>
        <taxon>Bursaphelenchus</taxon>
    </lineage>
</organism>
<dbReference type="PRINTS" id="PR00081">
    <property type="entry name" value="GDHRDH"/>
</dbReference>
<keyword evidence="15" id="KW-1185">Reference proteome</keyword>
<evidence type="ECO:0000256" key="3">
    <source>
        <dbReference type="ARBA" id="ARBA00022692"/>
    </source>
</evidence>
<evidence type="ECO:0000256" key="5">
    <source>
        <dbReference type="ARBA" id="ARBA00022989"/>
    </source>
</evidence>
<evidence type="ECO:0000256" key="8">
    <source>
        <dbReference type="ARBA" id="ARBA00023136"/>
    </source>
</evidence>
<dbReference type="Pfam" id="PF07714">
    <property type="entry name" value="PK_Tyr_Ser-Thr"/>
    <property type="match status" value="1"/>
</dbReference>
<dbReference type="SUPFAM" id="SSF56112">
    <property type="entry name" value="Protein kinase-like (PK-like)"/>
    <property type="match status" value="1"/>
</dbReference>
<evidence type="ECO:0000256" key="12">
    <source>
        <dbReference type="RuleBase" id="RU000363"/>
    </source>
</evidence>
<dbReference type="GO" id="GO:0052650">
    <property type="term" value="F:all-trans-retinol dehydrogenase (NADP+) activity"/>
    <property type="evidence" value="ECO:0007669"/>
    <property type="project" value="UniProtKB-ARBA"/>
</dbReference>
<dbReference type="Pfam" id="PF00106">
    <property type="entry name" value="adh_short"/>
    <property type="match status" value="1"/>
</dbReference>
<reference evidence="14" key="1">
    <citation type="submission" date="2020-09" db="EMBL/GenBank/DDBJ databases">
        <authorList>
            <person name="Kikuchi T."/>
        </authorList>
    </citation>
    <scope>NUCLEOTIDE SEQUENCE</scope>
    <source>
        <strain evidence="14">Ka4C1</strain>
    </source>
</reference>
<dbReference type="PRINTS" id="PR00080">
    <property type="entry name" value="SDRFAMILY"/>
</dbReference>
<dbReference type="GO" id="GO:0016020">
    <property type="term" value="C:membrane"/>
    <property type="evidence" value="ECO:0007669"/>
    <property type="project" value="UniProtKB-SubCell"/>
</dbReference>
<dbReference type="PANTHER" id="PTHR24322:SF736">
    <property type="entry name" value="RETINOL DEHYDROGENASE 10"/>
    <property type="match status" value="1"/>
</dbReference>
<comment type="function">
    <text evidence="9">Catalyzes the reduction of all-trans-retinal to all-trans-retinol in the presence of NADPH.</text>
</comment>
<dbReference type="EMBL" id="CAJFCV020000006">
    <property type="protein sequence ID" value="CAG9129025.1"/>
    <property type="molecule type" value="Genomic_DNA"/>
</dbReference>
<dbReference type="SMR" id="A0A7I8X4F3"/>
<evidence type="ECO:0000256" key="7">
    <source>
        <dbReference type="ARBA" id="ARBA00023098"/>
    </source>
</evidence>
<evidence type="ECO:0000256" key="2">
    <source>
        <dbReference type="ARBA" id="ARBA00006484"/>
    </source>
</evidence>
<evidence type="ECO:0000313" key="14">
    <source>
        <dbReference type="EMBL" id="CAD5233704.1"/>
    </source>
</evidence>
<dbReference type="Gene3D" id="1.10.510.10">
    <property type="entry name" value="Transferase(Phosphotransferase) domain 1"/>
    <property type="match status" value="1"/>
</dbReference>
<dbReference type="Proteomes" id="UP000582659">
    <property type="component" value="Unassembled WGS sequence"/>
</dbReference>
<keyword evidence="7" id="KW-0443">Lipid metabolism</keyword>